<dbReference type="Proteomes" id="UP001218231">
    <property type="component" value="Chromosome"/>
</dbReference>
<dbReference type="PROSITE" id="PS51462">
    <property type="entry name" value="NUDIX"/>
    <property type="match status" value="1"/>
</dbReference>
<dbReference type="PRINTS" id="PR00502">
    <property type="entry name" value="NUDIXFAMILY"/>
</dbReference>
<reference evidence="6 7" key="1">
    <citation type="submission" date="2023-02" db="EMBL/GenBank/DDBJ databases">
        <title>Genome sequence of Novosphingobium humi KACC 19094.</title>
        <authorList>
            <person name="Kim S."/>
            <person name="Heo J."/>
            <person name="Kwon S.-W."/>
        </authorList>
    </citation>
    <scope>NUCLEOTIDE SEQUENCE [LARGE SCALE GENOMIC DNA]</scope>
    <source>
        <strain evidence="6 7">KACC 19094</strain>
    </source>
</reference>
<dbReference type="InterPro" id="IPR015797">
    <property type="entry name" value="NUDIX_hydrolase-like_dom_sf"/>
</dbReference>
<keyword evidence="7" id="KW-1185">Reference proteome</keyword>
<accession>A0ABY7U0F0</accession>
<protein>
    <submittedName>
        <fullName evidence="6">NUDIX domain-containing protein</fullName>
    </submittedName>
</protein>
<dbReference type="InterPro" id="IPR020476">
    <property type="entry name" value="Nudix_hydrolase"/>
</dbReference>
<comment type="similarity">
    <text evidence="4">Belongs to the Nudix hydrolase family.</text>
</comment>
<sequence>MTPNKVGGRRIRRASRILLLNEAEELLLFRFTPDDRAPFWCAPGGEAEEGETYEEAATRELHEETGIKADCGPEVTRVISDFVTLAGEPVTGDDRYFLLRVTDPAIDTAGHTPTEQAVMREYRWFARKEIAGWPETIYPEDMSDMLGRVLGA</sequence>
<evidence type="ECO:0000313" key="7">
    <source>
        <dbReference type="Proteomes" id="UP001218231"/>
    </source>
</evidence>
<evidence type="ECO:0000256" key="3">
    <source>
        <dbReference type="ARBA" id="ARBA00022842"/>
    </source>
</evidence>
<dbReference type="SUPFAM" id="SSF55811">
    <property type="entry name" value="Nudix"/>
    <property type="match status" value="1"/>
</dbReference>
<comment type="cofactor">
    <cofactor evidence="1">
        <name>Mg(2+)</name>
        <dbReference type="ChEBI" id="CHEBI:18420"/>
    </cofactor>
</comment>
<dbReference type="EMBL" id="CP117417">
    <property type="protein sequence ID" value="WCT78713.1"/>
    <property type="molecule type" value="Genomic_DNA"/>
</dbReference>
<dbReference type="InterPro" id="IPR020084">
    <property type="entry name" value="NUDIX_hydrolase_CS"/>
</dbReference>
<evidence type="ECO:0000256" key="4">
    <source>
        <dbReference type="RuleBase" id="RU003476"/>
    </source>
</evidence>
<proteinExistence type="inferred from homology"/>
<keyword evidence="2 4" id="KW-0378">Hydrolase</keyword>
<organism evidence="6 7">
    <name type="scientific">Novosphingobium humi</name>
    <dbReference type="NCBI Taxonomy" id="2282397"/>
    <lineage>
        <taxon>Bacteria</taxon>
        <taxon>Pseudomonadati</taxon>
        <taxon>Pseudomonadota</taxon>
        <taxon>Alphaproteobacteria</taxon>
        <taxon>Sphingomonadales</taxon>
        <taxon>Sphingomonadaceae</taxon>
        <taxon>Novosphingobium</taxon>
    </lineage>
</organism>
<dbReference type="PANTHER" id="PTHR43046">
    <property type="entry name" value="GDP-MANNOSE MANNOSYL HYDROLASE"/>
    <property type="match status" value="1"/>
</dbReference>
<dbReference type="InterPro" id="IPR000086">
    <property type="entry name" value="NUDIX_hydrolase_dom"/>
</dbReference>
<dbReference type="PANTHER" id="PTHR43046:SF12">
    <property type="entry name" value="GDP-MANNOSE MANNOSYL HYDROLASE"/>
    <property type="match status" value="1"/>
</dbReference>
<evidence type="ECO:0000256" key="2">
    <source>
        <dbReference type="ARBA" id="ARBA00022801"/>
    </source>
</evidence>
<evidence type="ECO:0000256" key="1">
    <source>
        <dbReference type="ARBA" id="ARBA00001946"/>
    </source>
</evidence>
<keyword evidence="3" id="KW-0460">Magnesium</keyword>
<dbReference type="RefSeq" id="WP_273619023.1">
    <property type="nucleotide sequence ID" value="NZ_CP117417.1"/>
</dbReference>
<name>A0ABY7U0F0_9SPHN</name>
<dbReference type="PROSITE" id="PS00893">
    <property type="entry name" value="NUDIX_BOX"/>
    <property type="match status" value="1"/>
</dbReference>
<gene>
    <name evidence="6" type="ORF">PQ457_07040</name>
</gene>
<feature type="domain" description="Nudix hydrolase" evidence="5">
    <location>
        <begin position="10"/>
        <end position="148"/>
    </location>
</feature>
<evidence type="ECO:0000313" key="6">
    <source>
        <dbReference type="EMBL" id="WCT78713.1"/>
    </source>
</evidence>
<evidence type="ECO:0000259" key="5">
    <source>
        <dbReference type="PROSITE" id="PS51462"/>
    </source>
</evidence>
<dbReference type="Pfam" id="PF00293">
    <property type="entry name" value="NUDIX"/>
    <property type="match status" value="1"/>
</dbReference>
<dbReference type="Gene3D" id="3.90.79.10">
    <property type="entry name" value="Nucleoside Triphosphate Pyrophosphohydrolase"/>
    <property type="match status" value="1"/>
</dbReference>